<name>A0A4R2SXR7_9FIRM</name>
<organism evidence="1 2">
    <name type="scientific">Serpentinicella alkaliphila</name>
    <dbReference type="NCBI Taxonomy" id="1734049"/>
    <lineage>
        <taxon>Bacteria</taxon>
        <taxon>Bacillati</taxon>
        <taxon>Bacillota</taxon>
        <taxon>Clostridia</taxon>
        <taxon>Peptostreptococcales</taxon>
        <taxon>Natronincolaceae</taxon>
        <taxon>Serpentinicella</taxon>
    </lineage>
</organism>
<dbReference type="EMBL" id="SLYC01000077">
    <property type="protein sequence ID" value="TCP93446.1"/>
    <property type="molecule type" value="Genomic_DNA"/>
</dbReference>
<reference evidence="1 2" key="1">
    <citation type="submission" date="2019-03" db="EMBL/GenBank/DDBJ databases">
        <title>Genomic Encyclopedia of Type Strains, Phase IV (KMG-IV): sequencing the most valuable type-strain genomes for metagenomic binning, comparative biology and taxonomic classification.</title>
        <authorList>
            <person name="Goeker M."/>
        </authorList>
    </citation>
    <scope>NUCLEOTIDE SEQUENCE [LARGE SCALE GENOMIC DNA]</scope>
    <source>
        <strain evidence="1 2">DSM 100013</strain>
    </source>
</reference>
<comment type="caution">
    <text evidence="1">The sequence shown here is derived from an EMBL/GenBank/DDBJ whole genome shotgun (WGS) entry which is preliminary data.</text>
</comment>
<gene>
    <name evidence="1" type="ORF">EDD79_10771</name>
</gene>
<dbReference type="AlphaFoldDB" id="A0A4R2SXR7"/>
<dbReference type="Proteomes" id="UP000295504">
    <property type="component" value="Unassembled WGS sequence"/>
</dbReference>
<keyword evidence="2" id="KW-1185">Reference proteome</keyword>
<accession>A0A4R2SXR7</accession>
<dbReference type="OrthoDB" id="9962188at2"/>
<dbReference type="RefSeq" id="WP_132849840.1">
    <property type="nucleotide sequence ID" value="NZ_CP058648.1"/>
</dbReference>
<evidence type="ECO:0000313" key="1">
    <source>
        <dbReference type="EMBL" id="TCP93446.1"/>
    </source>
</evidence>
<sequence length="90" mass="10397">MKLKFNKIEDGTITVSSVHGDVETDFNYIEMIEYLYENNLLQDMEYCEEITEDEKIKLTEMISKINAAIVRKENADMNVQVEAEDIVEAG</sequence>
<evidence type="ECO:0000313" key="2">
    <source>
        <dbReference type="Proteomes" id="UP000295504"/>
    </source>
</evidence>
<protein>
    <submittedName>
        <fullName evidence="1">Uncharacterized protein</fullName>
    </submittedName>
</protein>
<proteinExistence type="predicted"/>